<keyword evidence="2" id="KW-1185">Reference proteome</keyword>
<name>A0A7U2FBZ8_PHANO</name>
<organism evidence="1 2">
    <name type="scientific">Phaeosphaeria nodorum (strain SN15 / ATCC MYA-4574 / FGSC 10173)</name>
    <name type="common">Glume blotch fungus</name>
    <name type="synonym">Parastagonospora nodorum</name>
    <dbReference type="NCBI Taxonomy" id="321614"/>
    <lineage>
        <taxon>Eukaryota</taxon>
        <taxon>Fungi</taxon>
        <taxon>Dikarya</taxon>
        <taxon>Ascomycota</taxon>
        <taxon>Pezizomycotina</taxon>
        <taxon>Dothideomycetes</taxon>
        <taxon>Pleosporomycetidae</taxon>
        <taxon>Pleosporales</taxon>
        <taxon>Pleosporineae</taxon>
        <taxon>Phaeosphaeriaceae</taxon>
        <taxon>Parastagonospora</taxon>
    </lineage>
</organism>
<dbReference type="EMBL" id="CP069035">
    <property type="protein sequence ID" value="QRD02489.1"/>
    <property type="molecule type" value="Genomic_DNA"/>
</dbReference>
<proteinExistence type="predicted"/>
<accession>A0A7U2FBZ8</accession>
<evidence type="ECO:0000313" key="1">
    <source>
        <dbReference type="EMBL" id="QRD02489.1"/>
    </source>
</evidence>
<gene>
    <name evidence="1" type="ORF">JI435_440930</name>
</gene>
<protein>
    <submittedName>
        <fullName evidence="1">Uncharacterized protein</fullName>
    </submittedName>
</protein>
<dbReference type="OrthoDB" id="3763466at2759"/>
<dbReference type="RefSeq" id="XP_001795836.1">
    <property type="nucleotide sequence ID" value="XM_001795784.1"/>
</dbReference>
<dbReference type="VEuPathDB" id="FungiDB:JI435_440930"/>
<sequence>MTSTCLVRNMLDLPRELRDMVYSYFWDELTVHSLPLARVLDSGGVLTKIPQIADKKLVGEQIAAEAVGWLYNNSLHLTINRPSGLPGFLSDDIFATGVRAEACSLRRLTIEITDMDCDVSGLQALTTAKLRNDFHLHIRIGLGSKSIKGIVHLGVRLAELPIPASDAMIVAEDVEPWDVTDLMGEPYLAWEDALHGVL</sequence>
<dbReference type="AlphaFoldDB" id="A0A7U2FBZ8"/>
<reference evidence="2" key="1">
    <citation type="journal article" date="2021" name="BMC Genomics">
        <title>Chromosome-level genome assembly and manually-curated proteome of model necrotroph Parastagonospora nodorum Sn15 reveals a genome-wide trove of candidate effector homologs, and redundancy of virulence-related functions within an accessory chromosome.</title>
        <authorList>
            <person name="Bertazzoni S."/>
            <person name="Jones D.A.B."/>
            <person name="Phan H.T."/>
            <person name="Tan K.-C."/>
            <person name="Hane J.K."/>
        </authorList>
    </citation>
    <scope>NUCLEOTIDE SEQUENCE [LARGE SCALE GENOMIC DNA]</scope>
    <source>
        <strain evidence="2">SN15 / ATCC MYA-4574 / FGSC 10173)</strain>
    </source>
</reference>
<evidence type="ECO:0000313" key="2">
    <source>
        <dbReference type="Proteomes" id="UP000663193"/>
    </source>
</evidence>
<dbReference type="KEGG" id="pno:SNOG_05431"/>
<dbReference type="Proteomes" id="UP000663193">
    <property type="component" value="Chromosome 13"/>
</dbReference>